<protein>
    <recommendedName>
        <fullName evidence="2">IstB-like ATP-binding protein domain-containing protein</fullName>
    </recommendedName>
</protein>
<comment type="caution">
    <text evidence="1">The sequence shown here is derived from an EMBL/GenBank/DDBJ whole genome shotgun (WGS) entry which is preliminary data.</text>
</comment>
<dbReference type="InterPro" id="IPR027417">
    <property type="entry name" value="P-loop_NTPase"/>
</dbReference>
<evidence type="ECO:0000313" key="1">
    <source>
        <dbReference type="EMBL" id="GAJ17472.1"/>
    </source>
</evidence>
<proteinExistence type="predicted"/>
<organism evidence="1">
    <name type="scientific">marine sediment metagenome</name>
    <dbReference type="NCBI Taxonomy" id="412755"/>
    <lineage>
        <taxon>unclassified sequences</taxon>
        <taxon>metagenomes</taxon>
        <taxon>ecological metagenomes</taxon>
    </lineage>
</organism>
<gene>
    <name evidence="1" type="ORF">S12H4_58120</name>
</gene>
<dbReference type="AlphaFoldDB" id="X1VGT8"/>
<evidence type="ECO:0008006" key="2">
    <source>
        <dbReference type="Google" id="ProtNLM"/>
    </source>
</evidence>
<name>X1VGT8_9ZZZZ</name>
<accession>X1VGT8</accession>
<reference evidence="1" key="1">
    <citation type="journal article" date="2014" name="Front. Microbiol.">
        <title>High frequency of phylogenetically diverse reductive dehalogenase-homologous genes in deep subseafloor sedimentary metagenomes.</title>
        <authorList>
            <person name="Kawai M."/>
            <person name="Futagami T."/>
            <person name="Toyoda A."/>
            <person name="Takaki Y."/>
            <person name="Nishi S."/>
            <person name="Hori S."/>
            <person name="Arai W."/>
            <person name="Tsubouchi T."/>
            <person name="Morono Y."/>
            <person name="Uchiyama I."/>
            <person name="Ito T."/>
            <person name="Fujiyama A."/>
            <person name="Inagaki F."/>
            <person name="Takami H."/>
        </authorList>
    </citation>
    <scope>NUCLEOTIDE SEQUENCE</scope>
    <source>
        <strain evidence="1">Expedition CK06-06</strain>
    </source>
</reference>
<sequence>SDREFGDRVLETIVGARYGRQLFTIMTSNREFSELPDRVKSRFEDGVTSYLVLNEGEDFRPQKGK</sequence>
<feature type="non-terminal residue" evidence="1">
    <location>
        <position position="1"/>
    </location>
</feature>
<dbReference type="EMBL" id="BARW01037700">
    <property type="protein sequence ID" value="GAJ17472.1"/>
    <property type="molecule type" value="Genomic_DNA"/>
</dbReference>
<dbReference type="Gene3D" id="3.40.50.300">
    <property type="entry name" value="P-loop containing nucleotide triphosphate hydrolases"/>
    <property type="match status" value="1"/>
</dbReference>